<sequence length="470" mass="54128">MKKCINNKIFIVLISICAIVNVSGRAQSKKEMIIKLNINSDDHSNRDYYVYFTSIAYNDNIRNNEFNKVKLKKNKRGNYTARLISMRQPGYVSIVDKSPENNLAVVLPMSFIELGDSIEIMSKNTKYDSLIFAGKGAGKFTAKYQSDVEGSKDTTSNSMVKLSHYLSLLNNYKHQMSPYEYEVLKTDAISDYGEQMEKFNTEILEAIDRNEPVAKDYLYNTTSLENAMSTNTLTISKNFPNYKLLKLRNDYKFRYKTVSDTALYWHSIKLIKNTAIREKIITSLFVNWSFKMPNESIILEDALKELKNINYVNRLKAFNARNVGSYAYDFNLPDKNGKFVDAASFKGKVLFIDFWYTGCTNCASFYANEVSKIEEHYKNDSSIVFVTVSIDKSRDKWLRSLKSMLYTSASAINLYTDGQASDHEIIKHYQITAYPQPILIDKTGKIYNFNSSLLRHYNTAIQLIDNLIKQ</sequence>
<reference evidence="6 7" key="1">
    <citation type="submission" date="2016-08" db="EMBL/GenBank/DDBJ databases">
        <authorList>
            <person name="Seilhamer J.J."/>
        </authorList>
    </citation>
    <scope>NUCLEOTIDE SEQUENCE [LARGE SCALE GENOMIC DNA]</scope>
    <source>
        <strain evidence="6 7">A37T2</strain>
    </source>
</reference>
<organism evidence="6 7">
    <name type="scientific">Chitinophaga costaii</name>
    <dbReference type="NCBI Taxonomy" id="1335309"/>
    <lineage>
        <taxon>Bacteria</taxon>
        <taxon>Pseudomonadati</taxon>
        <taxon>Bacteroidota</taxon>
        <taxon>Chitinophagia</taxon>
        <taxon>Chitinophagales</taxon>
        <taxon>Chitinophagaceae</taxon>
        <taxon>Chitinophaga</taxon>
    </lineage>
</organism>
<dbReference type="GO" id="GO:0030313">
    <property type="term" value="C:cell envelope"/>
    <property type="evidence" value="ECO:0007669"/>
    <property type="project" value="UniProtKB-SubCell"/>
</dbReference>
<keyword evidence="3" id="KW-1015">Disulfide bond</keyword>
<evidence type="ECO:0000259" key="5">
    <source>
        <dbReference type="PROSITE" id="PS51352"/>
    </source>
</evidence>
<dbReference type="Pfam" id="PF13905">
    <property type="entry name" value="Thioredoxin_8"/>
    <property type="match status" value="1"/>
</dbReference>
<dbReference type="CDD" id="cd02966">
    <property type="entry name" value="TlpA_like_family"/>
    <property type="match status" value="1"/>
</dbReference>
<name>A0A1C4EVL5_9BACT</name>
<dbReference type="AlphaFoldDB" id="A0A1C4EVL5"/>
<dbReference type="InterPro" id="IPR012336">
    <property type="entry name" value="Thioredoxin-like_fold"/>
</dbReference>
<dbReference type="PANTHER" id="PTHR42852">
    <property type="entry name" value="THIOL:DISULFIDE INTERCHANGE PROTEIN DSBE"/>
    <property type="match status" value="1"/>
</dbReference>
<comment type="subcellular location">
    <subcellularLocation>
        <location evidence="1">Cell envelope</location>
    </subcellularLocation>
</comment>
<evidence type="ECO:0000256" key="1">
    <source>
        <dbReference type="ARBA" id="ARBA00004196"/>
    </source>
</evidence>
<evidence type="ECO:0000313" key="7">
    <source>
        <dbReference type="Proteomes" id="UP000242818"/>
    </source>
</evidence>
<keyword evidence="4" id="KW-0676">Redox-active center</keyword>
<dbReference type="InterPro" id="IPR050553">
    <property type="entry name" value="Thioredoxin_ResA/DsbE_sf"/>
</dbReference>
<dbReference type="OrthoDB" id="983020at2"/>
<feature type="domain" description="Thioredoxin" evidence="5">
    <location>
        <begin position="321"/>
        <end position="469"/>
    </location>
</feature>
<dbReference type="RefSeq" id="WP_089713307.1">
    <property type="nucleotide sequence ID" value="NZ_FMAR01000010.1"/>
</dbReference>
<protein>
    <submittedName>
        <fullName evidence="6">Thiol-disulfide isomerase or thioredoxin</fullName>
    </submittedName>
</protein>
<keyword evidence="6" id="KW-0413">Isomerase</keyword>
<evidence type="ECO:0000313" key="6">
    <source>
        <dbReference type="EMBL" id="SCC47583.1"/>
    </source>
</evidence>
<evidence type="ECO:0000256" key="3">
    <source>
        <dbReference type="ARBA" id="ARBA00023157"/>
    </source>
</evidence>
<evidence type="ECO:0000256" key="4">
    <source>
        <dbReference type="ARBA" id="ARBA00023284"/>
    </source>
</evidence>
<dbReference type="InterPro" id="IPR013766">
    <property type="entry name" value="Thioredoxin_domain"/>
</dbReference>
<gene>
    <name evidence="6" type="ORF">GA0116948_11034</name>
</gene>
<dbReference type="GO" id="GO:0016853">
    <property type="term" value="F:isomerase activity"/>
    <property type="evidence" value="ECO:0007669"/>
    <property type="project" value="UniProtKB-KW"/>
</dbReference>
<dbReference type="SUPFAM" id="SSF52833">
    <property type="entry name" value="Thioredoxin-like"/>
    <property type="match status" value="1"/>
</dbReference>
<keyword evidence="7" id="KW-1185">Reference proteome</keyword>
<evidence type="ECO:0000256" key="2">
    <source>
        <dbReference type="ARBA" id="ARBA00022748"/>
    </source>
</evidence>
<dbReference type="PROSITE" id="PS51352">
    <property type="entry name" value="THIOREDOXIN_2"/>
    <property type="match status" value="1"/>
</dbReference>
<proteinExistence type="predicted"/>
<dbReference type="GO" id="GO:0017004">
    <property type="term" value="P:cytochrome complex assembly"/>
    <property type="evidence" value="ECO:0007669"/>
    <property type="project" value="UniProtKB-KW"/>
</dbReference>
<dbReference type="EMBL" id="FMAR01000010">
    <property type="protein sequence ID" value="SCC47583.1"/>
    <property type="molecule type" value="Genomic_DNA"/>
</dbReference>
<dbReference type="Gene3D" id="3.40.30.10">
    <property type="entry name" value="Glutaredoxin"/>
    <property type="match status" value="1"/>
</dbReference>
<dbReference type="STRING" id="1335309.GA0116948_11034"/>
<accession>A0A1C4EVL5</accession>
<keyword evidence="2" id="KW-0201">Cytochrome c-type biogenesis</keyword>
<dbReference type="InterPro" id="IPR036249">
    <property type="entry name" value="Thioredoxin-like_sf"/>
</dbReference>
<dbReference type="Proteomes" id="UP000242818">
    <property type="component" value="Unassembled WGS sequence"/>
</dbReference>
<dbReference type="PANTHER" id="PTHR42852:SF6">
    <property type="entry name" value="THIOL:DISULFIDE INTERCHANGE PROTEIN DSBE"/>
    <property type="match status" value="1"/>
</dbReference>